<dbReference type="SUPFAM" id="SSF143081">
    <property type="entry name" value="BB1717-like"/>
    <property type="match status" value="1"/>
</dbReference>
<protein>
    <submittedName>
        <fullName evidence="1">Uncharacterized protein</fullName>
    </submittedName>
</protein>
<evidence type="ECO:0000313" key="1">
    <source>
        <dbReference type="EMBL" id="SBV96421.1"/>
    </source>
</evidence>
<name>A0A212JAH4_9FIRM</name>
<dbReference type="AlphaFoldDB" id="A0A212JAH4"/>
<sequence>MLEKTSDNERMHGIHDRMSVVLRGDALRTWTSDTDAALDILQAVPPELVYERA</sequence>
<accession>A0A212JAH4</accession>
<gene>
    <name evidence="1" type="ORF">KL86CLO1_10775</name>
</gene>
<dbReference type="EMBL" id="FLUN01000001">
    <property type="protein sequence ID" value="SBV96421.1"/>
    <property type="molecule type" value="Genomic_DNA"/>
</dbReference>
<dbReference type="Gene3D" id="3.90.1680.10">
    <property type="entry name" value="SOS response associated peptidase-like"/>
    <property type="match status" value="1"/>
</dbReference>
<proteinExistence type="predicted"/>
<dbReference type="InterPro" id="IPR036590">
    <property type="entry name" value="SRAP-like"/>
</dbReference>
<organism evidence="1">
    <name type="scientific">uncultured Eubacteriales bacterium</name>
    <dbReference type="NCBI Taxonomy" id="172733"/>
    <lineage>
        <taxon>Bacteria</taxon>
        <taxon>Bacillati</taxon>
        <taxon>Bacillota</taxon>
        <taxon>Clostridia</taxon>
        <taxon>Eubacteriales</taxon>
        <taxon>environmental samples</taxon>
    </lineage>
</organism>
<reference evidence="1" key="1">
    <citation type="submission" date="2016-04" db="EMBL/GenBank/DDBJ databases">
        <authorList>
            <person name="Evans L.H."/>
            <person name="Alamgir A."/>
            <person name="Owens N."/>
            <person name="Weber N.D."/>
            <person name="Virtaneva K."/>
            <person name="Barbian K."/>
            <person name="Babar A."/>
            <person name="Rosenke K."/>
        </authorList>
    </citation>
    <scope>NUCLEOTIDE SEQUENCE</scope>
    <source>
        <strain evidence="1">86</strain>
    </source>
</reference>